<feature type="region of interest" description="Disordered" evidence="15">
    <location>
        <begin position="25"/>
        <end position="53"/>
    </location>
</feature>
<evidence type="ECO:0000256" key="12">
    <source>
        <dbReference type="ARBA" id="ARBA00023303"/>
    </source>
</evidence>
<proteinExistence type="inferred from homology"/>
<organism evidence="16 17">
    <name type="scientific">Oryzias javanicus</name>
    <name type="common">Javanese ricefish</name>
    <name type="synonym">Aplocheilus javanicus</name>
    <dbReference type="NCBI Taxonomy" id="123683"/>
    <lineage>
        <taxon>Eukaryota</taxon>
        <taxon>Metazoa</taxon>
        <taxon>Chordata</taxon>
        <taxon>Craniata</taxon>
        <taxon>Vertebrata</taxon>
        <taxon>Euteleostomi</taxon>
        <taxon>Actinopterygii</taxon>
        <taxon>Neopterygii</taxon>
        <taxon>Teleostei</taxon>
        <taxon>Neoteleostei</taxon>
        <taxon>Acanthomorphata</taxon>
        <taxon>Ovalentaria</taxon>
        <taxon>Atherinomorphae</taxon>
        <taxon>Beloniformes</taxon>
        <taxon>Adrianichthyidae</taxon>
        <taxon>Oryziinae</taxon>
        <taxon>Oryzias</taxon>
    </lineage>
</organism>
<evidence type="ECO:0000256" key="8">
    <source>
        <dbReference type="ARBA" id="ARBA00023136"/>
    </source>
</evidence>
<evidence type="ECO:0000313" key="17">
    <source>
        <dbReference type="Proteomes" id="UP000283210"/>
    </source>
</evidence>
<evidence type="ECO:0000256" key="5">
    <source>
        <dbReference type="ARBA" id="ARBA00022692"/>
    </source>
</evidence>
<keyword evidence="14" id="KW-0175">Coiled coil</keyword>
<dbReference type="GO" id="GO:0034707">
    <property type="term" value="C:chloride channel complex"/>
    <property type="evidence" value="ECO:0007669"/>
    <property type="project" value="UniProtKB-UniRule"/>
</dbReference>
<keyword evidence="10" id="KW-0325">Glycoprotein</keyword>
<feature type="region of interest" description="Disordered" evidence="15">
    <location>
        <begin position="1082"/>
        <end position="1103"/>
    </location>
</feature>
<feature type="transmembrane region" description="Helical" evidence="13">
    <location>
        <begin position="703"/>
        <end position="729"/>
    </location>
</feature>
<feature type="transmembrane region" description="Helical" evidence="13">
    <location>
        <begin position="908"/>
        <end position="926"/>
    </location>
</feature>
<dbReference type="GO" id="GO:0072320">
    <property type="term" value="F:volume-sensitive chloride channel activity"/>
    <property type="evidence" value="ECO:0007669"/>
    <property type="project" value="TreeGrafter"/>
</dbReference>
<keyword evidence="17" id="KW-1185">Reference proteome</keyword>
<evidence type="ECO:0000256" key="6">
    <source>
        <dbReference type="ARBA" id="ARBA00022989"/>
    </source>
</evidence>
<gene>
    <name evidence="16" type="ORF">OJAV_G00003980</name>
</gene>
<feature type="coiled-coil region" evidence="14">
    <location>
        <begin position="356"/>
        <end position="440"/>
    </location>
</feature>
<accession>A0A437DNC7</accession>
<dbReference type="OrthoDB" id="2136082at2759"/>
<feature type="compositionally biased region" description="Basic and acidic residues" evidence="15">
    <location>
        <begin position="462"/>
        <end position="477"/>
    </location>
</feature>
<dbReference type="Proteomes" id="UP000283210">
    <property type="component" value="Chromosome 1"/>
</dbReference>
<dbReference type="PANTHER" id="PTHR12424:SF4">
    <property type="entry name" value="PROTEIN TWEETY HOMOLOG 3"/>
    <property type="match status" value="1"/>
</dbReference>
<keyword evidence="4" id="KW-1003">Cell membrane</keyword>
<comment type="similarity">
    <text evidence="2 13">Belongs to the tweety family.</text>
</comment>
<evidence type="ECO:0000256" key="13">
    <source>
        <dbReference type="RuleBase" id="RU361114"/>
    </source>
</evidence>
<dbReference type="EMBL" id="CM012437">
    <property type="protein sequence ID" value="RVE75964.1"/>
    <property type="molecule type" value="Genomic_DNA"/>
</dbReference>
<dbReference type="InterPro" id="IPR006990">
    <property type="entry name" value="Tweety"/>
</dbReference>
<feature type="coiled-coil region" evidence="14">
    <location>
        <begin position="121"/>
        <end position="312"/>
    </location>
</feature>
<dbReference type="Gene3D" id="1.20.5.190">
    <property type="match status" value="1"/>
</dbReference>
<dbReference type="PANTHER" id="PTHR12424">
    <property type="entry name" value="TWEETY-RELATED"/>
    <property type="match status" value="1"/>
</dbReference>
<feature type="compositionally biased region" description="Polar residues" evidence="15">
    <location>
        <begin position="642"/>
        <end position="651"/>
    </location>
</feature>
<feature type="region of interest" description="Disordered" evidence="15">
    <location>
        <begin position="1150"/>
        <end position="1212"/>
    </location>
</feature>
<reference evidence="16 17" key="2">
    <citation type="submission" date="2019-01" db="EMBL/GenBank/DDBJ databases">
        <title>A chromosome length genome reference of the Java medaka (oryzias javanicus).</title>
        <authorList>
            <person name="Herpin A."/>
            <person name="Takehana Y."/>
            <person name="Naruse K."/>
            <person name="Ansai S."/>
            <person name="Kawaguchi M."/>
        </authorList>
    </citation>
    <scope>NUCLEOTIDE SEQUENCE [LARGE SCALE GENOMIC DNA]</scope>
    <source>
        <strain evidence="16">RS831</strain>
        <tissue evidence="16">Whole body</tissue>
    </source>
</reference>
<keyword evidence="8 13" id="KW-0472">Membrane</keyword>
<dbReference type="SMART" id="SM00015">
    <property type="entry name" value="IQ"/>
    <property type="match status" value="2"/>
</dbReference>
<dbReference type="Pfam" id="PF00612">
    <property type="entry name" value="IQ"/>
    <property type="match status" value="2"/>
</dbReference>
<keyword evidence="5 13" id="KW-0812">Transmembrane</keyword>
<feature type="transmembrane region" description="Helical" evidence="13">
    <location>
        <begin position="1057"/>
        <end position="1078"/>
    </location>
</feature>
<evidence type="ECO:0000256" key="15">
    <source>
        <dbReference type="SAM" id="MobiDB-lite"/>
    </source>
</evidence>
<comment type="function">
    <text evidence="13">Probable chloride channel.</text>
</comment>
<evidence type="ECO:0000256" key="10">
    <source>
        <dbReference type="ARBA" id="ARBA00023180"/>
    </source>
</evidence>
<keyword evidence="11 13" id="KW-0868">Chloride</keyword>
<feature type="transmembrane region" description="Helical" evidence="13">
    <location>
        <begin position="750"/>
        <end position="775"/>
    </location>
</feature>
<keyword evidence="6 13" id="KW-1133">Transmembrane helix</keyword>
<dbReference type="GO" id="GO:0005229">
    <property type="term" value="F:intracellularly calcium-gated chloride channel activity"/>
    <property type="evidence" value="ECO:0007669"/>
    <property type="project" value="TreeGrafter"/>
</dbReference>
<protein>
    <recommendedName>
        <fullName evidence="13">Protein tweety homolog</fullName>
    </recommendedName>
</protein>
<reference evidence="16 17" key="1">
    <citation type="submission" date="2018-11" db="EMBL/GenBank/DDBJ databases">
        <authorList>
            <person name="Lopez-Roques C."/>
            <person name="Donnadieu C."/>
            <person name="Bouchez O."/>
            <person name="Klopp C."/>
            <person name="Cabau C."/>
            <person name="Zahm M."/>
        </authorList>
    </citation>
    <scope>NUCLEOTIDE SEQUENCE [LARGE SCALE GENOMIC DNA]</scope>
    <source>
        <strain evidence="16">RS831</strain>
        <tissue evidence="16">Whole body</tissue>
    </source>
</reference>
<dbReference type="AlphaFoldDB" id="A0A437DNC7"/>
<dbReference type="PROSITE" id="PS50096">
    <property type="entry name" value="IQ"/>
    <property type="match status" value="2"/>
</dbReference>
<evidence type="ECO:0000256" key="14">
    <source>
        <dbReference type="SAM" id="Coils"/>
    </source>
</evidence>
<evidence type="ECO:0000256" key="4">
    <source>
        <dbReference type="ARBA" id="ARBA00022475"/>
    </source>
</evidence>
<keyword evidence="9 13" id="KW-0869">Chloride channel</keyword>
<evidence type="ECO:0000313" key="16">
    <source>
        <dbReference type="EMBL" id="RVE75964.1"/>
    </source>
</evidence>
<evidence type="ECO:0000256" key="7">
    <source>
        <dbReference type="ARBA" id="ARBA00023065"/>
    </source>
</evidence>
<feature type="region of interest" description="Disordered" evidence="15">
    <location>
        <begin position="603"/>
        <end position="654"/>
    </location>
</feature>
<name>A0A437DNC7_ORYJA</name>
<feature type="transmembrane region" description="Helical" evidence="13">
    <location>
        <begin position="879"/>
        <end position="901"/>
    </location>
</feature>
<sequence>MSQDASDVQTDEDCEELVEDFSLQADISEKKTRRKKSCGKSPHSPRSPYLSSLTMNSRRAAVRAWRLPRSSLGDTRGDAPGTAAPGHCTSLSNGYGYFLSGCDHRDKEDMHDEIIHLKKSLQAQNSDKLQMKAKLRRLEEDIAKREKQIEELLDPTKGSEFTRSLVDKKREGSVVLNGLKQRILKLEQQCREKENALCKLQSDLRTTNVEELKNKAKTYSEEIQRLRMLLETAEKSRAESKCSQRQQKALNFTVCRLSEDLKQLQHENAALKEELNTDSPAPGLKGYRDWSKQRILRRLLEVEKRLEKSRRHAQSAQSSSRLDLEVQIPLRENPTFTMATEARVSVGTITEEWEAIADLKECLNQLERKRKEMEETLAIKEDELTQLKAKQEELQKEAEHWKAEQKSVLEKEREQHKRDLELLLVKIQTLEEERIKLAQASLSCPPPTAANSQAEVESCRAGQEEGKQRDTGCKTERSEEDEKLSTDAKIKEDAAAVIQTSWRRHKQRDAVMLQSAFRGHLLRAAQLKNLLKDNSKAGRERNHEAYSDGRDAVTVIQAAFKGHLARTVAMKSPGPAVPSSVETKTRADFNQPVKPALKDLHPAAAFDHSPPTDSDDSDDIIVSPGGRRSLQSPTADPGRQKANPSLLLQNTEETRSDRLGSTRLAFLFGIGSYNRETASGCVAASGWRPYDFRPEDSEYQKSVLLIGAVALVCLGLDLLFLLFYSFWLCCRRRKSEEASHSHSHSQQPSADCCCTAWCVIIATLVCSAGIAVGFYGNGESSDGATRLAYSLRHANRTVSGVEKLVSDSALALNQTVEENLVQLETAFQDQTDYVSIVQKVQGQLDELVRLMVDVPFWSNTEISLEDLARKTEAFDFYRWLGYLGLLLFDVLICLLVLFGLIRNSRSTLIGVCFLGVLTLIISWGSLGLELAAAASASDFCVSPDTYITTVTKENAVINQDILQYYLKCSSGQVNPFQQRLSGSHKALVEMQDDVAELLRSATRDYANTKESLEQIQSVLNSTEVGLHQLTALVDCRSLHMDYVQALTGLCYDGVEGLIYLVLFSFVTALMFSSIVCSVPHTWPNKRTDEEDGEDESGASRGVHDNLYRVHMPSLYSCGSSYGSEASLPATAHTVSNAPVTEYMSQNANFQNPRCENTPLIGRESPPPSYTSSMRAKYLATNRPDQNRRSVPNDQLDPASRPHAAARPQSSVH</sequence>
<keyword evidence="7 13" id="KW-0406">Ion transport</keyword>
<dbReference type="GO" id="GO:0005886">
    <property type="term" value="C:plasma membrane"/>
    <property type="evidence" value="ECO:0007669"/>
    <property type="project" value="UniProtKB-SubCell"/>
</dbReference>
<evidence type="ECO:0000256" key="2">
    <source>
        <dbReference type="ARBA" id="ARBA00009849"/>
    </source>
</evidence>
<comment type="subcellular location">
    <subcellularLocation>
        <location evidence="1 13">Cell membrane</location>
        <topology evidence="1 13">Multi-pass membrane protein</topology>
    </subcellularLocation>
</comment>
<evidence type="ECO:0000256" key="3">
    <source>
        <dbReference type="ARBA" id="ARBA00022448"/>
    </source>
</evidence>
<dbReference type="InterPro" id="IPR000048">
    <property type="entry name" value="IQ_motif_EF-hand-BS"/>
</dbReference>
<keyword evidence="12 13" id="KW-0407">Ion channel</keyword>
<evidence type="ECO:0000256" key="9">
    <source>
        <dbReference type="ARBA" id="ARBA00023173"/>
    </source>
</evidence>
<evidence type="ECO:0000256" key="1">
    <source>
        <dbReference type="ARBA" id="ARBA00004651"/>
    </source>
</evidence>
<dbReference type="CDD" id="cd07912">
    <property type="entry name" value="Tweety_N"/>
    <property type="match status" value="1"/>
</dbReference>
<keyword evidence="3 13" id="KW-0813">Transport</keyword>
<dbReference type="Pfam" id="PF04906">
    <property type="entry name" value="Tweety"/>
    <property type="match status" value="1"/>
</dbReference>
<evidence type="ECO:0000256" key="11">
    <source>
        <dbReference type="ARBA" id="ARBA00023214"/>
    </source>
</evidence>
<feature type="region of interest" description="Disordered" evidence="15">
    <location>
        <begin position="443"/>
        <end position="486"/>
    </location>
</feature>